<accession>A0A803N1R8</accession>
<protein>
    <recommendedName>
        <fullName evidence="3">RNase H type-1 domain-containing protein</fullName>
    </recommendedName>
</protein>
<organism evidence="1 2">
    <name type="scientific">Chenopodium quinoa</name>
    <name type="common">Quinoa</name>
    <dbReference type="NCBI Taxonomy" id="63459"/>
    <lineage>
        <taxon>Eukaryota</taxon>
        <taxon>Viridiplantae</taxon>
        <taxon>Streptophyta</taxon>
        <taxon>Embryophyta</taxon>
        <taxon>Tracheophyta</taxon>
        <taxon>Spermatophyta</taxon>
        <taxon>Magnoliopsida</taxon>
        <taxon>eudicotyledons</taxon>
        <taxon>Gunneridae</taxon>
        <taxon>Pentapetalae</taxon>
        <taxon>Caryophyllales</taxon>
        <taxon>Chenopodiaceae</taxon>
        <taxon>Chenopodioideae</taxon>
        <taxon>Atripliceae</taxon>
        <taxon>Chenopodium</taxon>
    </lineage>
</organism>
<dbReference type="PANTHER" id="PTHR47723:SF20">
    <property type="entry name" value="RNASE H TYPE-1 DOMAIN-CONTAINING PROTEIN"/>
    <property type="match status" value="1"/>
</dbReference>
<dbReference type="Gramene" id="AUR62039008-RA">
    <property type="protein sequence ID" value="AUR62039008-RA:cds"/>
    <property type="gene ID" value="AUR62039008"/>
</dbReference>
<dbReference type="InterPro" id="IPR044730">
    <property type="entry name" value="RNase_H-like_dom_plant"/>
</dbReference>
<name>A0A803N1R8_CHEQI</name>
<evidence type="ECO:0000313" key="2">
    <source>
        <dbReference type="Proteomes" id="UP000596660"/>
    </source>
</evidence>
<dbReference type="AlphaFoldDB" id="A0A803N1R8"/>
<dbReference type="EnsemblPlants" id="AUR62039008-RA">
    <property type="protein sequence ID" value="AUR62039008-RA:cds"/>
    <property type="gene ID" value="AUR62039008"/>
</dbReference>
<dbReference type="PANTHER" id="PTHR47723">
    <property type="entry name" value="OS05G0353850 PROTEIN"/>
    <property type="match status" value="1"/>
</dbReference>
<evidence type="ECO:0000313" key="1">
    <source>
        <dbReference type="EnsemblPlants" id="AUR62039008-RA:cds"/>
    </source>
</evidence>
<reference evidence="1" key="2">
    <citation type="submission" date="2021-03" db="UniProtKB">
        <authorList>
            <consortium name="EnsemblPlants"/>
        </authorList>
    </citation>
    <scope>IDENTIFICATION</scope>
</reference>
<evidence type="ECO:0008006" key="3">
    <source>
        <dbReference type="Google" id="ProtNLM"/>
    </source>
</evidence>
<reference evidence="1" key="1">
    <citation type="journal article" date="2017" name="Nature">
        <title>The genome of Chenopodium quinoa.</title>
        <authorList>
            <person name="Jarvis D.E."/>
            <person name="Ho Y.S."/>
            <person name="Lightfoot D.J."/>
            <person name="Schmoeckel S.M."/>
            <person name="Li B."/>
            <person name="Borm T.J.A."/>
            <person name="Ohyanagi H."/>
            <person name="Mineta K."/>
            <person name="Michell C.T."/>
            <person name="Saber N."/>
            <person name="Kharbatia N.M."/>
            <person name="Rupper R.R."/>
            <person name="Sharp A.R."/>
            <person name="Dally N."/>
            <person name="Boughton B.A."/>
            <person name="Woo Y.H."/>
            <person name="Gao G."/>
            <person name="Schijlen E.G.W.M."/>
            <person name="Guo X."/>
            <person name="Momin A.A."/>
            <person name="Negrao S."/>
            <person name="Al-Babili S."/>
            <person name="Gehring C."/>
            <person name="Roessner U."/>
            <person name="Jung C."/>
            <person name="Murphy K."/>
            <person name="Arold S.T."/>
            <person name="Gojobori T."/>
            <person name="van der Linden C.G."/>
            <person name="van Loo E.N."/>
            <person name="Jellen E.N."/>
            <person name="Maughan P.J."/>
            <person name="Tester M."/>
        </authorList>
    </citation>
    <scope>NUCLEOTIDE SEQUENCE [LARGE SCALE GENOMIC DNA]</scope>
    <source>
        <strain evidence="1">cv. PI 614886</strain>
    </source>
</reference>
<dbReference type="InterPro" id="IPR053151">
    <property type="entry name" value="RNase_H-like"/>
</dbReference>
<dbReference type="CDD" id="cd06222">
    <property type="entry name" value="RNase_H_like"/>
    <property type="match status" value="1"/>
</dbReference>
<dbReference type="Proteomes" id="UP000596660">
    <property type="component" value="Unplaced"/>
</dbReference>
<proteinExistence type="predicted"/>
<sequence length="129" mass="14384">MWDPPQKGYHKLNTDGSWMSVDTVGIGGVIRCEKGIWVTGYAMKFIDVCAAAVELLTIKEGNLIRDVASLLERNWNVQAFHASRTVNFVADKLAIMGRTKFKTGESVPFTYPPIELFETYAAKIPDRAS</sequence>
<keyword evidence="2" id="KW-1185">Reference proteome</keyword>